<sequence length="102" mass="11606">MRCLKNQEGKIVCPIFYDVDPSQVRKQKDSFGEAFQKHEKDENPNVVKQWREDLKASADLAGWDLKTTADGKPTELVLQVVSCLQQPHTSHILYCKPVTCTC</sequence>
<dbReference type="SUPFAM" id="SSF52200">
    <property type="entry name" value="Toll/Interleukin receptor TIR domain"/>
    <property type="match status" value="1"/>
</dbReference>
<keyword evidence="4" id="KW-1185">Reference proteome</keyword>
<evidence type="ECO:0000256" key="1">
    <source>
        <dbReference type="ARBA" id="ARBA00023027"/>
    </source>
</evidence>
<dbReference type="PANTHER" id="PTHR32009">
    <property type="entry name" value="TMV RESISTANCE PROTEIN N-LIKE"/>
    <property type="match status" value="1"/>
</dbReference>
<protein>
    <recommendedName>
        <fullName evidence="2">TIR domain-containing protein</fullName>
    </recommendedName>
</protein>
<evidence type="ECO:0000259" key="2">
    <source>
        <dbReference type="PROSITE" id="PS50104"/>
    </source>
</evidence>
<keyword evidence="1" id="KW-0520">NAD</keyword>
<dbReference type="Proteomes" id="UP000290289">
    <property type="component" value="Chromosome 1"/>
</dbReference>
<organism evidence="3 4">
    <name type="scientific">Malus domestica</name>
    <name type="common">Apple</name>
    <name type="synonym">Pyrus malus</name>
    <dbReference type="NCBI Taxonomy" id="3750"/>
    <lineage>
        <taxon>Eukaryota</taxon>
        <taxon>Viridiplantae</taxon>
        <taxon>Streptophyta</taxon>
        <taxon>Embryophyta</taxon>
        <taxon>Tracheophyta</taxon>
        <taxon>Spermatophyta</taxon>
        <taxon>Magnoliopsida</taxon>
        <taxon>eudicotyledons</taxon>
        <taxon>Gunneridae</taxon>
        <taxon>Pentapetalae</taxon>
        <taxon>rosids</taxon>
        <taxon>fabids</taxon>
        <taxon>Rosales</taxon>
        <taxon>Rosaceae</taxon>
        <taxon>Amygdaloideae</taxon>
        <taxon>Maleae</taxon>
        <taxon>Malus</taxon>
    </lineage>
</organism>
<comment type="caution">
    <text evidence="3">The sequence shown here is derived from an EMBL/GenBank/DDBJ whole genome shotgun (WGS) entry which is preliminary data.</text>
</comment>
<reference evidence="3 4" key="1">
    <citation type="submission" date="2018-10" db="EMBL/GenBank/DDBJ databases">
        <title>A high-quality apple genome assembly.</title>
        <authorList>
            <person name="Hu J."/>
        </authorList>
    </citation>
    <scope>NUCLEOTIDE SEQUENCE [LARGE SCALE GENOMIC DNA]</scope>
    <source>
        <strain evidence="4">cv. HFTH1</strain>
        <tissue evidence="3">Young leaf</tissue>
    </source>
</reference>
<dbReference type="Pfam" id="PF01582">
    <property type="entry name" value="TIR"/>
    <property type="match status" value="1"/>
</dbReference>
<name>A0A498KQ62_MALDO</name>
<evidence type="ECO:0000313" key="3">
    <source>
        <dbReference type="EMBL" id="RXI07882.1"/>
    </source>
</evidence>
<accession>A0A498KQ62</accession>
<dbReference type="Gene3D" id="3.40.50.10140">
    <property type="entry name" value="Toll/interleukin-1 receptor homology (TIR) domain"/>
    <property type="match status" value="1"/>
</dbReference>
<dbReference type="InterPro" id="IPR035897">
    <property type="entry name" value="Toll_tir_struct_dom_sf"/>
</dbReference>
<dbReference type="InterPro" id="IPR000157">
    <property type="entry name" value="TIR_dom"/>
</dbReference>
<feature type="domain" description="TIR" evidence="2">
    <location>
        <begin position="1"/>
        <end position="88"/>
    </location>
</feature>
<dbReference type="PROSITE" id="PS50104">
    <property type="entry name" value="TIR"/>
    <property type="match status" value="1"/>
</dbReference>
<dbReference type="AlphaFoldDB" id="A0A498KQ62"/>
<proteinExistence type="predicted"/>
<dbReference type="PANTHER" id="PTHR32009:SF109">
    <property type="entry name" value="TOLL-INTERLEUKIN-RESISTANCE (TIR) DOMAIN FAMILY PROTEIN"/>
    <property type="match status" value="1"/>
</dbReference>
<dbReference type="EMBL" id="RDQH01000327">
    <property type="protein sequence ID" value="RXI07882.1"/>
    <property type="molecule type" value="Genomic_DNA"/>
</dbReference>
<dbReference type="GO" id="GO:0007165">
    <property type="term" value="P:signal transduction"/>
    <property type="evidence" value="ECO:0007669"/>
    <property type="project" value="InterPro"/>
</dbReference>
<evidence type="ECO:0000313" key="4">
    <source>
        <dbReference type="Proteomes" id="UP000290289"/>
    </source>
</evidence>
<gene>
    <name evidence="3" type="ORF">DVH24_014448</name>
</gene>